<dbReference type="PANTHER" id="PTHR42830">
    <property type="entry name" value="OSMOTICALLY INDUCIBLE FAMILY PROTEIN"/>
    <property type="match status" value="1"/>
</dbReference>
<name>A0A6J4URH1_9ACTN</name>
<evidence type="ECO:0008006" key="2">
    <source>
        <dbReference type="Google" id="ProtNLM"/>
    </source>
</evidence>
<sequence>MTVRSKTFDYDVQLTWDGGRASTLTAGDRPALHGAPPDDFPHGDATRWSPEHLFLAALSSCTMLSFLSHADHNGVEVQSYRADVSGTIRRRDGDGRYAFVEVRLSPVVRVAAGQADAARGLTDKAQRDCFISASTTAEIHADWSIEEA</sequence>
<dbReference type="Pfam" id="PF02566">
    <property type="entry name" value="OsmC"/>
    <property type="match status" value="1"/>
</dbReference>
<proteinExistence type="predicted"/>
<dbReference type="AlphaFoldDB" id="A0A6J4URH1"/>
<dbReference type="PANTHER" id="PTHR42830:SF2">
    <property type="entry name" value="OSMC_OHR FAMILY PROTEIN"/>
    <property type="match status" value="1"/>
</dbReference>
<dbReference type="Gene3D" id="3.30.300.20">
    <property type="match status" value="1"/>
</dbReference>
<dbReference type="InterPro" id="IPR052707">
    <property type="entry name" value="OsmC_Ohr_Peroxiredoxin"/>
</dbReference>
<dbReference type="EMBL" id="CADCWC010000470">
    <property type="protein sequence ID" value="CAA9554518.1"/>
    <property type="molecule type" value="Genomic_DNA"/>
</dbReference>
<dbReference type="InterPro" id="IPR036102">
    <property type="entry name" value="OsmC/Ohrsf"/>
</dbReference>
<dbReference type="SUPFAM" id="SSF82784">
    <property type="entry name" value="OsmC-like"/>
    <property type="match status" value="1"/>
</dbReference>
<organism evidence="1">
    <name type="scientific">uncultured Thermoleophilia bacterium</name>
    <dbReference type="NCBI Taxonomy" id="1497501"/>
    <lineage>
        <taxon>Bacteria</taxon>
        <taxon>Bacillati</taxon>
        <taxon>Actinomycetota</taxon>
        <taxon>Thermoleophilia</taxon>
        <taxon>environmental samples</taxon>
    </lineage>
</organism>
<dbReference type="InterPro" id="IPR003718">
    <property type="entry name" value="OsmC/Ohr_fam"/>
</dbReference>
<dbReference type="InterPro" id="IPR015946">
    <property type="entry name" value="KH_dom-like_a/b"/>
</dbReference>
<protein>
    <recommendedName>
        <fullName evidence="2">OsmC/Ohr family protein</fullName>
    </recommendedName>
</protein>
<gene>
    <name evidence="1" type="ORF">AVDCRST_MAG79-2971</name>
</gene>
<evidence type="ECO:0000313" key="1">
    <source>
        <dbReference type="EMBL" id="CAA9554518.1"/>
    </source>
</evidence>
<accession>A0A6J4URH1</accession>
<reference evidence="1" key="1">
    <citation type="submission" date="2020-02" db="EMBL/GenBank/DDBJ databases">
        <authorList>
            <person name="Meier V. D."/>
        </authorList>
    </citation>
    <scope>NUCLEOTIDE SEQUENCE</scope>
    <source>
        <strain evidence="1">AVDCRST_MAG79</strain>
    </source>
</reference>